<comment type="function">
    <text evidence="9">Part of the twin-arginine translocation (Tat) system that transports large folded proteins containing a characteristic twin-arginine motif in their signal peptide across membranes. TatA could form the protein-conducting channel of the Tat system.</text>
</comment>
<keyword evidence="2 9" id="KW-0813">Transport</keyword>
<organism evidence="11 12">
    <name type="scientific">Sediminispirochaeta smaragdinae (strain DSM 11293 / JCM 15392 / SEBR 4228)</name>
    <name type="common">Spirochaeta smaragdinae</name>
    <dbReference type="NCBI Taxonomy" id="573413"/>
    <lineage>
        <taxon>Bacteria</taxon>
        <taxon>Pseudomonadati</taxon>
        <taxon>Spirochaetota</taxon>
        <taxon>Spirochaetia</taxon>
        <taxon>Spirochaetales</taxon>
        <taxon>Spirochaetaceae</taxon>
        <taxon>Sediminispirochaeta</taxon>
    </lineage>
</organism>
<feature type="region of interest" description="Disordered" evidence="10">
    <location>
        <begin position="42"/>
        <end position="86"/>
    </location>
</feature>
<feature type="transmembrane region" description="Helical" evidence="9">
    <location>
        <begin position="6"/>
        <end position="23"/>
    </location>
</feature>
<keyword evidence="5 9" id="KW-0653">Protein transport</keyword>
<evidence type="ECO:0000256" key="9">
    <source>
        <dbReference type="HAMAP-Rule" id="MF_00236"/>
    </source>
</evidence>
<dbReference type="NCBIfam" id="NF011430">
    <property type="entry name" value="PRK14861.1"/>
    <property type="match status" value="1"/>
</dbReference>
<evidence type="ECO:0000256" key="10">
    <source>
        <dbReference type="SAM" id="MobiDB-lite"/>
    </source>
</evidence>
<dbReference type="PANTHER" id="PTHR42982:SF1">
    <property type="entry name" value="SEC-INDEPENDENT PROTEIN TRANSLOCASE PROTEIN TATA"/>
    <property type="match status" value="1"/>
</dbReference>
<evidence type="ECO:0000256" key="6">
    <source>
        <dbReference type="ARBA" id="ARBA00022989"/>
    </source>
</evidence>
<keyword evidence="7 9" id="KW-0811">Translocation</keyword>
<dbReference type="NCBIfam" id="TIGR01411">
    <property type="entry name" value="tatAE"/>
    <property type="match status" value="1"/>
</dbReference>
<dbReference type="Gene3D" id="1.20.5.3310">
    <property type="match status" value="1"/>
</dbReference>
<accession>E1R122</accession>
<dbReference type="KEGG" id="ssm:Spirs_1141"/>
<keyword evidence="3 9" id="KW-1003">Cell membrane</keyword>
<keyword evidence="8 9" id="KW-0472">Membrane</keyword>
<protein>
    <recommendedName>
        <fullName evidence="9">Sec-independent protein translocase protein TatA</fullName>
    </recommendedName>
</protein>
<evidence type="ECO:0000256" key="3">
    <source>
        <dbReference type="ARBA" id="ARBA00022475"/>
    </source>
</evidence>
<dbReference type="InterPro" id="IPR003369">
    <property type="entry name" value="TatA/B/E"/>
</dbReference>
<name>E1R122_SEDSS</name>
<dbReference type="InterPro" id="IPR006312">
    <property type="entry name" value="TatA/E"/>
</dbReference>
<keyword evidence="4 9" id="KW-0812">Transmembrane</keyword>
<feature type="compositionally biased region" description="Basic residues" evidence="10">
    <location>
        <begin position="73"/>
        <end position="86"/>
    </location>
</feature>
<sequence>MFIGRFGPFELILILAIALLIFGPKKIPEIGKAIGKTIREFKKGSKGEDDELQNEDERSEDPKQITEAPQSPSRRRAKKKKKAESN</sequence>
<evidence type="ECO:0000256" key="1">
    <source>
        <dbReference type="ARBA" id="ARBA00004162"/>
    </source>
</evidence>
<feature type="compositionally biased region" description="Acidic residues" evidence="10">
    <location>
        <begin position="48"/>
        <end position="59"/>
    </location>
</feature>
<evidence type="ECO:0000256" key="8">
    <source>
        <dbReference type="ARBA" id="ARBA00023136"/>
    </source>
</evidence>
<dbReference type="HOGENOM" id="CLU_086034_6_0_12"/>
<evidence type="ECO:0000256" key="2">
    <source>
        <dbReference type="ARBA" id="ARBA00022448"/>
    </source>
</evidence>
<evidence type="ECO:0000256" key="5">
    <source>
        <dbReference type="ARBA" id="ARBA00022927"/>
    </source>
</evidence>
<dbReference type="STRING" id="573413.Spirs_1141"/>
<dbReference type="GO" id="GO:0043953">
    <property type="term" value="P:protein transport by the Tat complex"/>
    <property type="evidence" value="ECO:0007669"/>
    <property type="project" value="UniProtKB-UniRule"/>
</dbReference>
<proteinExistence type="inferred from homology"/>
<keyword evidence="12" id="KW-1185">Reference proteome</keyword>
<dbReference type="OrthoDB" id="9812812at2"/>
<dbReference type="PANTHER" id="PTHR42982">
    <property type="entry name" value="SEC-INDEPENDENT PROTEIN TRANSLOCASE PROTEIN TATA"/>
    <property type="match status" value="1"/>
</dbReference>
<dbReference type="GO" id="GO:0008320">
    <property type="term" value="F:protein transmembrane transporter activity"/>
    <property type="evidence" value="ECO:0007669"/>
    <property type="project" value="UniProtKB-UniRule"/>
</dbReference>
<evidence type="ECO:0000256" key="7">
    <source>
        <dbReference type="ARBA" id="ARBA00023010"/>
    </source>
</evidence>
<dbReference type="EMBL" id="CP002116">
    <property type="protein sequence ID" value="ADK80271.1"/>
    <property type="molecule type" value="Genomic_DNA"/>
</dbReference>
<evidence type="ECO:0000256" key="4">
    <source>
        <dbReference type="ARBA" id="ARBA00022692"/>
    </source>
</evidence>
<evidence type="ECO:0000313" key="11">
    <source>
        <dbReference type="EMBL" id="ADK80271.1"/>
    </source>
</evidence>
<gene>
    <name evidence="9" type="primary">tatA</name>
    <name evidence="11" type="ordered locus">Spirs_1141</name>
</gene>
<comment type="similarity">
    <text evidence="9">Belongs to the TatA/E family.</text>
</comment>
<dbReference type="Pfam" id="PF02416">
    <property type="entry name" value="TatA_B_E"/>
    <property type="match status" value="1"/>
</dbReference>
<dbReference type="Proteomes" id="UP000002318">
    <property type="component" value="Chromosome"/>
</dbReference>
<dbReference type="HAMAP" id="MF_00236">
    <property type="entry name" value="TatA_E"/>
    <property type="match status" value="1"/>
</dbReference>
<evidence type="ECO:0000313" key="12">
    <source>
        <dbReference type="Proteomes" id="UP000002318"/>
    </source>
</evidence>
<comment type="subcellular location">
    <subcellularLocation>
        <location evidence="9">Cell inner membrane</location>
        <topology evidence="9">Single-pass membrane protein</topology>
    </subcellularLocation>
    <subcellularLocation>
        <location evidence="1">Cell membrane</location>
        <topology evidence="1">Single-pass membrane protein</topology>
    </subcellularLocation>
</comment>
<dbReference type="GO" id="GO:0033281">
    <property type="term" value="C:TAT protein transport complex"/>
    <property type="evidence" value="ECO:0007669"/>
    <property type="project" value="UniProtKB-UniRule"/>
</dbReference>
<keyword evidence="6 9" id="KW-1133">Transmembrane helix</keyword>
<dbReference type="eggNOG" id="COG1826">
    <property type="taxonomic scope" value="Bacteria"/>
</dbReference>
<dbReference type="AlphaFoldDB" id="E1R122"/>
<comment type="subunit">
    <text evidence="9">Forms a complex with TatC.</text>
</comment>
<keyword evidence="9" id="KW-0997">Cell inner membrane</keyword>
<reference evidence="11 12" key="1">
    <citation type="journal article" date="2010" name="Stand. Genomic Sci.">
        <title>Complete genome sequence of Spirochaeta smaragdinae type strain (SEBR 4228).</title>
        <authorList>
            <person name="Mavromatis K."/>
            <person name="Yasawong M."/>
            <person name="Chertkov O."/>
            <person name="Lapidus A."/>
            <person name="Lucas S."/>
            <person name="Nolan M."/>
            <person name="Del Rio T.G."/>
            <person name="Tice H."/>
            <person name="Cheng J.F."/>
            <person name="Pitluck S."/>
            <person name="Liolios K."/>
            <person name="Ivanova N."/>
            <person name="Tapia R."/>
            <person name="Han C."/>
            <person name="Bruce D."/>
            <person name="Goodwin L."/>
            <person name="Pati A."/>
            <person name="Chen A."/>
            <person name="Palaniappan K."/>
            <person name="Land M."/>
            <person name="Hauser L."/>
            <person name="Chang Y.J."/>
            <person name="Jeffries C.D."/>
            <person name="Detter J.C."/>
            <person name="Rohde M."/>
            <person name="Brambilla E."/>
            <person name="Spring S."/>
            <person name="Goker M."/>
            <person name="Sikorski J."/>
            <person name="Woyke T."/>
            <person name="Bristow J."/>
            <person name="Eisen J.A."/>
            <person name="Markowitz V."/>
            <person name="Hugenholtz P."/>
            <person name="Klenk H.P."/>
            <person name="Kyrpides N.C."/>
        </authorList>
    </citation>
    <scope>NUCLEOTIDE SEQUENCE [LARGE SCALE GENOMIC DNA]</scope>
    <source>
        <strain evidence="12">DSM 11293 / JCM 15392 / SEBR 4228</strain>
    </source>
</reference>